<dbReference type="InterPro" id="IPR004662">
    <property type="entry name" value="AcgluKinase_fam"/>
</dbReference>
<evidence type="ECO:0000256" key="5">
    <source>
        <dbReference type="ARBA" id="ARBA00022741"/>
    </source>
</evidence>
<dbReference type="InterPro" id="IPR001048">
    <property type="entry name" value="Asp/Glu/Uridylate_kinase"/>
</dbReference>
<keyword evidence="3 9" id="KW-0028">Amino-acid biosynthesis</keyword>
<dbReference type="Proteomes" id="UP000010296">
    <property type="component" value="Unassembled WGS sequence"/>
</dbReference>
<evidence type="ECO:0000313" key="11">
    <source>
        <dbReference type="EMBL" id="EFU73237.1"/>
    </source>
</evidence>
<evidence type="ECO:0000259" key="10">
    <source>
        <dbReference type="Pfam" id="PF00696"/>
    </source>
</evidence>
<dbReference type="Gene3D" id="3.40.1160.10">
    <property type="entry name" value="Acetylglutamate kinase-like"/>
    <property type="match status" value="1"/>
</dbReference>
<feature type="binding site" evidence="9">
    <location>
        <position position="170"/>
    </location>
    <ligand>
        <name>substrate</name>
    </ligand>
</feature>
<dbReference type="HOGENOM" id="CLU_053680_1_0_9"/>
<evidence type="ECO:0000256" key="1">
    <source>
        <dbReference type="ARBA" id="ARBA00004828"/>
    </source>
</evidence>
<evidence type="ECO:0000256" key="2">
    <source>
        <dbReference type="ARBA" id="ARBA00022571"/>
    </source>
</evidence>
<name>E6LHX7_ENTI1</name>
<organism evidence="11 12">
    <name type="scientific">Enterococcus italicus (strain DSM 15952 / CCUG 50447 / LMG 22039 / TP 1.5)</name>
    <dbReference type="NCBI Taxonomy" id="888064"/>
    <lineage>
        <taxon>Bacteria</taxon>
        <taxon>Bacillati</taxon>
        <taxon>Bacillota</taxon>
        <taxon>Bacilli</taxon>
        <taxon>Lactobacillales</taxon>
        <taxon>Enterococcaceae</taxon>
        <taxon>Enterococcus</taxon>
    </lineage>
</organism>
<dbReference type="SUPFAM" id="SSF53633">
    <property type="entry name" value="Carbamate kinase-like"/>
    <property type="match status" value="1"/>
</dbReference>
<dbReference type="NCBIfam" id="TIGR00761">
    <property type="entry name" value="argB"/>
    <property type="match status" value="1"/>
</dbReference>
<comment type="pathway">
    <text evidence="1 9">Amino-acid biosynthesis; L-arginine biosynthesis; N(2)-acetyl-L-ornithine from L-glutamate: step 2/4.</text>
</comment>
<dbReference type="HAMAP" id="MF_00082">
    <property type="entry name" value="ArgB"/>
    <property type="match status" value="1"/>
</dbReference>
<dbReference type="STRING" id="888064.HMPREF9088_1967"/>
<keyword evidence="12" id="KW-1185">Reference proteome</keyword>
<comment type="catalytic activity">
    <reaction evidence="8 9">
        <text>N-acetyl-L-glutamate + ATP = N-acetyl-L-glutamyl 5-phosphate + ADP</text>
        <dbReference type="Rhea" id="RHEA:14629"/>
        <dbReference type="ChEBI" id="CHEBI:30616"/>
        <dbReference type="ChEBI" id="CHEBI:44337"/>
        <dbReference type="ChEBI" id="CHEBI:57936"/>
        <dbReference type="ChEBI" id="CHEBI:456216"/>
        <dbReference type="EC" id="2.7.2.8"/>
    </reaction>
</comment>
<evidence type="ECO:0000256" key="9">
    <source>
        <dbReference type="HAMAP-Rule" id="MF_00082"/>
    </source>
</evidence>
<feature type="site" description="Transition state stabilizer" evidence="9">
    <location>
        <position position="229"/>
    </location>
</feature>
<gene>
    <name evidence="9 11" type="primary">argB</name>
    <name evidence="11" type="ORF">HMPREF9088_1967</name>
</gene>
<dbReference type="CDD" id="cd04238">
    <property type="entry name" value="AAK_NAGK-like"/>
    <property type="match status" value="1"/>
</dbReference>
<accession>E6LHX7</accession>
<dbReference type="EC" id="2.7.2.8" evidence="9"/>
<keyword evidence="6 9" id="KW-0418">Kinase</keyword>
<dbReference type="PIRSF" id="PIRSF000728">
    <property type="entry name" value="NAGK"/>
    <property type="match status" value="1"/>
</dbReference>
<dbReference type="GO" id="GO:0042450">
    <property type="term" value="P:L-arginine biosynthetic process via ornithine"/>
    <property type="evidence" value="ECO:0007669"/>
    <property type="project" value="UniProtKB-UniRule"/>
</dbReference>
<dbReference type="PANTHER" id="PTHR23342:SF0">
    <property type="entry name" value="N-ACETYLGLUTAMATE SYNTHASE, MITOCHONDRIAL"/>
    <property type="match status" value="1"/>
</dbReference>
<dbReference type="GO" id="GO:0005524">
    <property type="term" value="F:ATP binding"/>
    <property type="evidence" value="ECO:0007669"/>
    <property type="project" value="UniProtKB-UniRule"/>
</dbReference>
<keyword evidence="7 9" id="KW-0067">ATP-binding</keyword>
<keyword evidence="9" id="KW-0963">Cytoplasm</keyword>
<dbReference type="InterPro" id="IPR037528">
    <property type="entry name" value="ArgB"/>
</dbReference>
<dbReference type="Pfam" id="PF00696">
    <property type="entry name" value="AA_kinase"/>
    <property type="match status" value="1"/>
</dbReference>
<dbReference type="PANTHER" id="PTHR23342">
    <property type="entry name" value="N-ACETYLGLUTAMATE SYNTHASE"/>
    <property type="match status" value="1"/>
</dbReference>
<comment type="function">
    <text evidence="9">Catalyzes the ATP-dependent phosphorylation of N-acetyl-L-glutamate.</text>
</comment>
<feature type="binding site" evidence="9">
    <location>
        <begin position="56"/>
        <end position="57"/>
    </location>
    <ligand>
        <name>substrate</name>
    </ligand>
</feature>
<reference evidence="11 12" key="1">
    <citation type="submission" date="2010-12" db="EMBL/GenBank/DDBJ databases">
        <authorList>
            <person name="Muzny D."/>
            <person name="Qin X."/>
            <person name="Deng J."/>
            <person name="Jiang H."/>
            <person name="Liu Y."/>
            <person name="Qu J."/>
            <person name="Song X.-Z."/>
            <person name="Zhang L."/>
            <person name="Thornton R."/>
            <person name="Coyle M."/>
            <person name="Francisco L."/>
            <person name="Jackson L."/>
            <person name="Javaid M."/>
            <person name="Korchina V."/>
            <person name="Kovar C."/>
            <person name="Mata R."/>
            <person name="Mathew T."/>
            <person name="Ngo R."/>
            <person name="Nguyen L."/>
            <person name="Nguyen N."/>
            <person name="Okwuonu G."/>
            <person name="Ongeri F."/>
            <person name="Pham C."/>
            <person name="Simmons D."/>
            <person name="Wilczek-Boney K."/>
            <person name="Hale W."/>
            <person name="Jakkamsetti A."/>
            <person name="Pham P."/>
            <person name="Ruth R."/>
            <person name="San Lucas F."/>
            <person name="Warren J."/>
            <person name="Zhang J."/>
            <person name="Zhao Z."/>
            <person name="Zhou C."/>
            <person name="Zhu D."/>
            <person name="Lee S."/>
            <person name="Bess C."/>
            <person name="Blankenburg K."/>
            <person name="Forbes L."/>
            <person name="Fu Q."/>
            <person name="Gubbala S."/>
            <person name="Hirani K."/>
            <person name="Jayaseelan J.C."/>
            <person name="Lara F."/>
            <person name="Munidasa M."/>
            <person name="Palculict T."/>
            <person name="Patil S."/>
            <person name="Pu L.-L."/>
            <person name="Saada N."/>
            <person name="Tang L."/>
            <person name="Weissenberger G."/>
            <person name="Zhu Y."/>
            <person name="Hemphill L."/>
            <person name="Shang Y."/>
            <person name="Youmans B."/>
            <person name="Ayvaz T."/>
            <person name="Ross M."/>
            <person name="Santibanez J."/>
            <person name="Aqrawi P."/>
            <person name="Gross S."/>
            <person name="Joshi V."/>
            <person name="Fowler G."/>
            <person name="Nazareth L."/>
            <person name="Reid J."/>
            <person name="Worley K."/>
            <person name="Petrosino J."/>
            <person name="Highlander S."/>
            <person name="Gibbs R."/>
        </authorList>
    </citation>
    <scope>NUCLEOTIDE SEQUENCE [LARGE SCALE GENOMIC DNA]</scope>
    <source>
        <strain evidence="12">DSM 15952 / CCUG 50447 / LMG 22039 / TP 1.5</strain>
    </source>
</reference>
<comment type="caution">
    <text evidence="11">The sequence shown here is derived from an EMBL/GenBank/DDBJ whole genome shotgun (WGS) entry which is preliminary data.</text>
</comment>
<sequence length="272" mass="29707">MVTHRVEKSREKREHMENVIVIKIGGNAMNDLTEAFYSQLAEWRRMGKKIAIVHGGGNKITEFSQKVHLPVRKENGIRVTDFATLEITRMVLLGYAQPQILQQLAQHDLAAIGLHAASNHLLLGTCLDRDRYGFVGEITQVNEPYLSSILENEIGVLAPLAIDESGNWLNVNGDTAAASVASLLKAEALYLVTDVPGVLKDGKVIKQLTAKQTTTLQQQNIITAGMQPKLKAAFHALKSGVQKIVITNVLSQAGTTILKEGAQTYGYTISNV</sequence>
<keyword evidence="4 9" id="KW-0808">Transferase</keyword>
<feature type="site" description="Transition state stabilizer" evidence="9">
    <location>
        <position position="23"/>
    </location>
</feature>
<evidence type="ECO:0000256" key="4">
    <source>
        <dbReference type="ARBA" id="ARBA00022679"/>
    </source>
</evidence>
<dbReference type="EMBL" id="AEPV01000074">
    <property type="protein sequence ID" value="EFU73237.1"/>
    <property type="molecule type" value="Genomic_DNA"/>
</dbReference>
<evidence type="ECO:0000313" key="12">
    <source>
        <dbReference type="Proteomes" id="UP000010296"/>
    </source>
</evidence>
<dbReference type="InterPro" id="IPR036393">
    <property type="entry name" value="AceGlu_kinase-like_sf"/>
</dbReference>
<comment type="similarity">
    <text evidence="9">Belongs to the acetylglutamate kinase family. ArgB subfamily.</text>
</comment>
<evidence type="ECO:0000256" key="7">
    <source>
        <dbReference type="ARBA" id="ARBA00022840"/>
    </source>
</evidence>
<dbReference type="eggNOG" id="COG0548">
    <property type="taxonomic scope" value="Bacteria"/>
</dbReference>
<evidence type="ECO:0000256" key="8">
    <source>
        <dbReference type="ARBA" id="ARBA00048141"/>
    </source>
</evidence>
<protein>
    <recommendedName>
        <fullName evidence="9">Acetylglutamate kinase</fullName>
        <ecNumber evidence="9">2.7.2.8</ecNumber>
    </recommendedName>
    <alternativeName>
        <fullName evidence="9">N-acetyl-L-glutamate 5-phosphotransferase</fullName>
    </alternativeName>
    <alternativeName>
        <fullName evidence="9">NAG kinase</fullName>
        <shortName evidence="9">NAGK</shortName>
    </alternativeName>
</protein>
<feature type="domain" description="Aspartate/glutamate/uridylate kinase" evidence="10">
    <location>
        <begin position="18"/>
        <end position="248"/>
    </location>
</feature>
<dbReference type="AlphaFoldDB" id="E6LHX7"/>
<dbReference type="GO" id="GO:0005737">
    <property type="term" value="C:cytoplasm"/>
    <property type="evidence" value="ECO:0007669"/>
    <property type="project" value="UniProtKB-SubCell"/>
</dbReference>
<keyword evidence="2 9" id="KW-0055">Arginine biosynthesis</keyword>
<evidence type="ECO:0000256" key="3">
    <source>
        <dbReference type="ARBA" id="ARBA00022605"/>
    </source>
</evidence>
<dbReference type="GO" id="GO:0003991">
    <property type="term" value="F:acetylglutamate kinase activity"/>
    <property type="evidence" value="ECO:0007669"/>
    <property type="project" value="UniProtKB-UniRule"/>
</dbReference>
<feature type="binding site" evidence="9">
    <location>
        <position position="78"/>
    </location>
    <ligand>
        <name>substrate</name>
    </ligand>
</feature>
<dbReference type="UniPathway" id="UPA00068">
    <property type="reaction ID" value="UER00107"/>
</dbReference>
<comment type="subcellular location">
    <subcellularLocation>
        <location evidence="9">Cytoplasm</location>
    </subcellularLocation>
</comment>
<evidence type="ECO:0000256" key="6">
    <source>
        <dbReference type="ARBA" id="ARBA00022777"/>
    </source>
</evidence>
<keyword evidence="5 9" id="KW-0547">Nucleotide-binding</keyword>
<proteinExistence type="inferred from homology"/>